<gene>
    <name evidence="1" type="ORF">VSS37_07210</name>
</gene>
<dbReference type="Proteomes" id="UP001308005">
    <property type="component" value="Unassembled WGS sequence"/>
</dbReference>
<dbReference type="RefSeq" id="WP_324694127.1">
    <property type="nucleotide sequence ID" value="NZ_JAYMYJ010000059.1"/>
</dbReference>
<proteinExistence type="predicted"/>
<accession>A0ABU6CXC7</accession>
<protein>
    <submittedName>
        <fullName evidence="1">Uncharacterized protein</fullName>
    </submittedName>
</protein>
<keyword evidence="2" id="KW-1185">Reference proteome</keyword>
<reference evidence="2" key="1">
    <citation type="submission" date="2023-07" db="EMBL/GenBank/DDBJ databases">
        <title>The carbon used by Thiothrix.</title>
        <authorList>
            <person name="Chen L."/>
        </authorList>
    </citation>
    <scope>NUCLEOTIDE SEQUENCE [LARGE SCALE GENOMIC DNA]</scope>
</reference>
<evidence type="ECO:0000313" key="2">
    <source>
        <dbReference type="Proteomes" id="UP001308005"/>
    </source>
</evidence>
<name>A0ABU6CXC7_9GAMM</name>
<sequence>MDNPDQAKICTRYSHRENLKRARQAREHFQHLQAMTVRADVPDSFQALRQHRQQLRQWRGLMVYWMDAASEGRRQYQHRKAVDDPQLHCFRFVTGSFVAYNPTVSRQ</sequence>
<dbReference type="EMBL" id="JAYMYJ010000059">
    <property type="protein sequence ID" value="MEB4590763.1"/>
    <property type="molecule type" value="Genomic_DNA"/>
</dbReference>
<comment type="caution">
    <text evidence="1">The sequence shown here is derived from an EMBL/GenBank/DDBJ whole genome shotgun (WGS) entry which is preliminary data.</text>
</comment>
<organism evidence="1 2">
    <name type="scientific">Candidatus Thiothrix phosphatis</name>
    <dbReference type="NCBI Taxonomy" id="3112415"/>
    <lineage>
        <taxon>Bacteria</taxon>
        <taxon>Pseudomonadati</taxon>
        <taxon>Pseudomonadota</taxon>
        <taxon>Gammaproteobacteria</taxon>
        <taxon>Thiotrichales</taxon>
        <taxon>Thiotrichaceae</taxon>
        <taxon>Thiothrix</taxon>
    </lineage>
</organism>
<evidence type="ECO:0000313" key="1">
    <source>
        <dbReference type="EMBL" id="MEB4590763.1"/>
    </source>
</evidence>